<protein>
    <submittedName>
        <fullName evidence="2">Uncharacterized protein</fullName>
    </submittedName>
</protein>
<reference evidence="2 3" key="1">
    <citation type="journal article" date="2018" name="PLoS Pathog.">
        <title>Evolution of structural diversity of trichothecenes, a family of toxins produced by plant pathogenic and entomopathogenic fungi.</title>
        <authorList>
            <person name="Proctor R.H."/>
            <person name="McCormick S.P."/>
            <person name="Kim H.S."/>
            <person name="Cardoza R.E."/>
            <person name="Stanley A.M."/>
            <person name="Lindo L."/>
            <person name="Kelly A."/>
            <person name="Brown D.W."/>
            <person name="Lee T."/>
            <person name="Vaughan M.M."/>
            <person name="Alexander N.J."/>
            <person name="Busman M."/>
            <person name="Gutierrez S."/>
        </authorList>
    </citation>
    <scope>NUCLEOTIDE SEQUENCE [LARGE SCALE GENOMIC DNA]</scope>
    <source>
        <strain evidence="2 3">NRRL 3299</strain>
    </source>
</reference>
<evidence type="ECO:0000313" key="2">
    <source>
        <dbReference type="EMBL" id="RGP64046.1"/>
    </source>
</evidence>
<gene>
    <name evidence="2" type="ORF">FSPOR_8212</name>
</gene>
<dbReference type="EMBL" id="PXOF01000121">
    <property type="protein sequence ID" value="RGP64046.1"/>
    <property type="molecule type" value="Genomic_DNA"/>
</dbReference>
<keyword evidence="3" id="KW-1185">Reference proteome</keyword>
<proteinExistence type="predicted"/>
<evidence type="ECO:0000256" key="1">
    <source>
        <dbReference type="SAM" id="MobiDB-lite"/>
    </source>
</evidence>
<feature type="compositionally biased region" description="Polar residues" evidence="1">
    <location>
        <begin position="213"/>
        <end position="222"/>
    </location>
</feature>
<dbReference type="Proteomes" id="UP000266152">
    <property type="component" value="Unassembled WGS sequence"/>
</dbReference>
<feature type="compositionally biased region" description="Gly residues" evidence="1">
    <location>
        <begin position="355"/>
        <end position="364"/>
    </location>
</feature>
<feature type="compositionally biased region" description="Polar residues" evidence="1">
    <location>
        <begin position="337"/>
        <end position="354"/>
    </location>
</feature>
<accession>A0A395RV45</accession>
<evidence type="ECO:0000313" key="3">
    <source>
        <dbReference type="Proteomes" id="UP000266152"/>
    </source>
</evidence>
<feature type="region of interest" description="Disordered" evidence="1">
    <location>
        <begin position="337"/>
        <end position="364"/>
    </location>
</feature>
<sequence length="364" mass="40502">MLFLPFYSTSVIRTEGRWSLTVVVGTQCQQPLITPPKSYFSFQPRTLALIPNISGQDPMLSWMGRLKEQVDIRYQTMGKMQKDANLAIDPGKSAIENRGTAADSAEDDQQVAILDLFRHEVWALQDAVFAILDQIIDCEQSSYLVEYQVGAGRFDHKFPWEICEAHLADIKTWVNEGDIQMAGRTTVMSSCLDDKENGNGIDGREDGGEIDESQSQGDSGNVTTMDQAAEELGAPKDEDFIVPSRLLDRLSRAGVKFESFDDLFKATHPGVKITNERRYDWWSDIFREQDPESPITLVPPTRARSSRMTFKAGVLSNRNDNRSVCGRVVVLPLTIYDPNSNNPVEGQDAPASNGTTGGGDDWNP</sequence>
<organism evidence="2 3">
    <name type="scientific">Fusarium sporotrichioides</name>
    <dbReference type="NCBI Taxonomy" id="5514"/>
    <lineage>
        <taxon>Eukaryota</taxon>
        <taxon>Fungi</taxon>
        <taxon>Dikarya</taxon>
        <taxon>Ascomycota</taxon>
        <taxon>Pezizomycotina</taxon>
        <taxon>Sordariomycetes</taxon>
        <taxon>Hypocreomycetidae</taxon>
        <taxon>Hypocreales</taxon>
        <taxon>Nectriaceae</taxon>
        <taxon>Fusarium</taxon>
    </lineage>
</organism>
<feature type="region of interest" description="Disordered" evidence="1">
    <location>
        <begin position="192"/>
        <end position="222"/>
    </location>
</feature>
<name>A0A395RV45_FUSSP</name>
<feature type="compositionally biased region" description="Basic and acidic residues" evidence="1">
    <location>
        <begin position="192"/>
        <end position="207"/>
    </location>
</feature>
<dbReference type="AlphaFoldDB" id="A0A395RV45"/>
<comment type="caution">
    <text evidence="2">The sequence shown here is derived from an EMBL/GenBank/DDBJ whole genome shotgun (WGS) entry which is preliminary data.</text>
</comment>